<feature type="region of interest" description="Disordered" evidence="1">
    <location>
        <begin position="237"/>
        <end position="305"/>
    </location>
</feature>
<feature type="compositionally biased region" description="Polar residues" evidence="1">
    <location>
        <begin position="571"/>
        <end position="581"/>
    </location>
</feature>
<accession>A0ABD1FET9</accession>
<reference evidence="2 3" key="1">
    <citation type="submission" date="2024-05" db="EMBL/GenBank/DDBJ databases">
        <title>Genetic variation in Jamaican populations of the coffee berry borer (Hypothenemus hampei).</title>
        <authorList>
            <person name="Errbii M."/>
            <person name="Myrie A."/>
        </authorList>
    </citation>
    <scope>NUCLEOTIDE SEQUENCE [LARGE SCALE GENOMIC DNA]</scope>
    <source>
        <strain evidence="2">JA-Hopewell-2020-01-JO</strain>
        <tissue evidence="2">Whole body</tissue>
    </source>
</reference>
<keyword evidence="3" id="KW-1185">Reference proteome</keyword>
<dbReference type="Proteomes" id="UP001566132">
    <property type="component" value="Unassembled WGS sequence"/>
</dbReference>
<feature type="compositionally biased region" description="Polar residues" evidence="1">
    <location>
        <begin position="294"/>
        <end position="305"/>
    </location>
</feature>
<gene>
    <name evidence="2" type="ORF">ABEB36_001523</name>
</gene>
<feature type="compositionally biased region" description="Polar residues" evidence="1">
    <location>
        <begin position="242"/>
        <end position="254"/>
    </location>
</feature>
<feature type="region of interest" description="Disordered" evidence="1">
    <location>
        <begin position="560"/>
        <end position="581"/>
    </location>
</feature>
<feature type="region of interest" description="Disordered" evidence="1">
    <location>
        <begin position="404"/>
        <end position="442"/>
    </location>
</feature>
<feature type="compositionally biased region" description="Basic residues" evidence="1">
    <location>
        <begin position="280"/>
        <end position="289"/>
    </location>
</feature>
<comment type="caution">
    <text evidence="2">The sequence shown here is derived from an EMBL/GenBank/DDBJ whole genome shotgun (WGS) entry which is preliminary data.</text>
</comment>
<evidence type="ECO:0000256" key="1">
    <source>
        <dbReference type="SAM" id="MobiDB-lite"/>
    </source>
</evidence>
<evidence type="ECO:0000313" key="3">
    <source>
        <dbReference type="Proteomes" id="UP001566132"/>
    </source>
</evidence>
<name>A0ABD1FET9_HYPHA</name>
<dbReference type="AlphaFoldDB" id="A0ABD1FET9"/>
<proteinExistence type="predicted"/>
<dbReference type="EMBL" id="JBDJPC010000001">
    <property type="protein sequence ID" value="KAL1517800.1"/>
    <property type="molecule type" value="Genomic_DNA"/>
</dbReference>
<evidence type="ECO:0000313" key="2">
    <source>
        <dbReference type="EMBL" id="KAL1517800.1"/>
    </source>
</evidence>
<protein>
    <recommendedName>
        <fullName evidence="4">DUF4378 domain-containing protein</fullName>
    </recommendedName>
</protein>
<evidence type="ECO:0008006" key="4">
    <source>
        <dbReference type="Google" id="ProtNLM"/>
    </source>
</evidence>
<organism evidence="2 3">
    <name type="scientific">Hypothenemus hampei</name>
    <name type="common">Coffee berry borer</name>
    <dbReference type="NCBI Taxonomy" id="57062"/>
    <lineage>
        <taxon>Eukaryota</taxon>
        <taxon>Metazoa</taxon>
        <taxon>Ecdysozoa</taxon>
        <taxon>Arthropoda</taxon>
        <taxon>Hexapoda</taxon>
        <taxon>Insecta</taxon>
        <taxon>Pterygota</taxon>
        <taxon>Neoptera</taxon>
        <taxon>Endopterygota</taxon>
        <taxon>Coleoptera</taxon>
        <taxon>Polyphaga</taxon>
        <taxon>Cucujiformia</taxon>
        <taxon>Curculionidae</taxon>
        <taxon>Scolytinae</taxon>
        <taxon>Hypothenemus</taxon>
    </lineage>
</organism>
<feature type="region of interest" description="Disordered" evidence="1">
    <location>
        <begin position="322"/>
        <end position="350"/>
    </location>
</feature>
<sequence length="581" mass="66119">MTTNKKPSSTFSIVSSNQKRRLFKKQFSQDLPDFGDPWLEQTYEISLNRNHKPSDRPPPLRMAWMEKRDSENFNEDVIIKKCKEVTRVVASGKLTRHASLEKDSILSCKKLLEGNEKPESVDKENEKSTLNTKPNLEIYLAHNTQIDFDPKQLEDSPVIEKHKPKYLQPLVTNMCQANQFQIKKQLRKPLLESPKGSTRPNTVVVVPLVEKDESNKHEEPGDGINVIIRPLTAQSKRDQFTKRTNSARQNSIKTPMNFRPPLIRSTSAPSMKSEKSKFLATKRKLKSSKKNAYGKTSSSKTTNEWKNVAAHSSDIVTMVSLVSSSGSENEESEDETNLRPKSALKKDGMENRVEEVSLRKTVKSVSFQQSSIYAVRSFSASFPARRGSLATAFTNDTGKCKTTALKNQEKRATNPNSPNAEERLPKKRLLKTNRDDNKSSSPWIKAAKRIEEIILKPEKDEEITASIRIDIQEKSLDPSLEASLRLDLEEGGVTESFEVRDQTNHDQQENDTKFEQTNETFKEKQCWAMYCKMTEKGINISYDTILRGMLTPTEYRNHRKTSIIEEPPSTCEETLNSSIKA</sequence>